<dbReference type="AlphaFoldDB" id="A0A5C5FVT2"/>
<dbReference type="Proteomes" id="UP000311382">
    <property type="component" value="Unassembled WGS sequence"/>
</dbReference>
<evidence type="ECO:0000313" key="2">
    <source>
        <dbReference type="EMBL" id="TNY20860.1"/>
    </source>
</evidence>
<protein>
    <submittedName>
        <fullName evidence="2">Uncharacterized protein</fullName>
    </submittedName>
</protein>
<gene>
    <name evidence="2" type="ORF">DMC30DRAFT_396618</name>
</gene>
<reference evidence="2 3" key="1">
    <citation type="submission" date="2019-03" db="EMBL/GenBank/DDBJ databases">
        <title>Rhodosporidium diobovatum UCD-FST 08-225 genome sequencing, assembly, and annotation.</title>
        <authorList>
            <person name="Fakankun I.U."/>
            <person name="Fristensky B."/>
            <person name="Levin D.B."/>
        </authorList>
    </citation>
    <scope>NUCLEOTIDE SEQUENCE [LARGE SCALE GENOMIC DNA]</scope>
    <source>
        <strain evidence="2 3">UCD-FST 08-225</strain>
    </source>
</reference>
<keyword evidence="3" id="KW-1185">Reference proteome</keyword>
<organism evidence="2 3">
    <name type="scientific">Rhodotorula diobovata</name>
    <dbReference type="NCBI Taxonomy" id="5288"/>
    <lineage>
        <taxon>Eukaryota</taxon>
        <taxon>Fungi</taxon>
        <taxon>Dikarya</taxon>
        <taxon>Basidiomycota</taxon>
        <taxon>Pucciniomycotina</taxon>
        <taxon>Microbotryomycetes</taxon>
        <taxon>Sporidiobolales</taxon>
        <taxon>Sporidiobolaceae</taxon>
        <taxon>Rhodotorula</taxon>
    </lineage>
</organism>
<comment type="caution">
    <text evidence="2">The sequence shown here is derived from an EMBL/GenBank/DDBJ whole genome shotgun (WGS) entry which is preliminary data.</text>
</comment>
<accession>A0A5C5FVT2</accession>
<evidence type="ECO:0000313" key="3">
    <source>
        <dbReference type="Proteomes" id="UP000311382"/>
    </source>
</evidence>
<feature type="region of interest" description="Disordered" evidence="1">
    <location>
        <begin position="352"/>
        <end position="388"/>
    </location>
</feature>
<name>A0A5C5FVT2_9BASI</name>
<proteinExistence type="predicted"/>
<dbReference type="EMBL" id="SOZI01000056">
    <property type="protein sequence ID" value="TNY20860.1"/>
    <property type="molecule type" value="Genomic_DNA"/>
</dbReference>
<evidence type="ECO:0000256" key="1">
    <source>
        <dbReference type="SAM" id="MobiDB-lite"/>
    </source>
</evidence>
<sequence>MATAHAPQAPLSSRIGGAMTALDVFAVAVGLTIDARAREPKDHLPHRTLALDGLAGIVAAHITLHRHAKLNLPSGHLLTDALLRPDAASVELCCDRREGKPPVVDEMVKKGRACFRWGSLHKCPSDCRLLSSAWSAAHQLPRYGLEARPPGEREQLVPFTFRLLTADHLARFTLTHTLVDVQLQAADFPAHLLHTTPEFRNAMRRARMPRLTYTAVHPTTIAFWAVEVLCYLEKVLEASFGACYVLRVINIFERESRASGYKDVWIAEEMWSLCLKAVERNGELEVLRDGVHKLKDEDFICTLAEWEIGMHGGDRTALEASYRQTFSMFAEIITDSVAASLRRTAEHAVPLRSHTVAASSPGDASQPLPRREGNQPVHNETRYVPAARTDGLRRAVGRLVPRVFKKRGGGPGV</sequence>